<evidence type="ECO:0000256" key="1">
    <source>
        <dbReference type="SAM" id="MobiDB-lite"/>
    </source>
</evidence>
<dbReference type="Proteomes" id="UP000655016">
    <property type="component" value="Unassembled WGS sequence"/>
</dbReference>
<reference evidence="3" key="1">
    <citation type="journal article" date="2019" name="Int. J. Syst. Evol. Microbiol.">
        <title>The Global Catalogue of Microorganisms (GCM) 10K type strain sequencing project: providing services to taxonomists for standard genome sequencing and annotation.</title>
        <authorList>
            <consortium name="The Broad Institute Genomics Platform"/>
            <consortium name="The Broad Institute Genome Sequencing Center for Infectious Disease"/>
            <person name="Wu L."/>
            <person name="Ma J."/>
        </authorList>
    </citation>
    <scope>NUCLEOTIDE SEQUENCE [LARGE SCALE GENOMIC DNA]</scope>
    <source>
        <strain evidence="3">CGMCC 1.16060</strain>
    </source>
</reference>
<proteinExistence type="predicted"/>
<accession>A0ABQ1UX17</accession>
<sequence>MRNSKKQLLIQSTFTENAEPDYGYDLSAQEISRESGHKNSVGHRKITNSAPQTSDPSSNPYDSENLDNESDSESKDITEQDIEEDLINNDPSEGFETQIDTPLSDEPEKPVNQIWIIPSTRNSKLANLAMRNLKTMNSSGTKQIMVHSKIINLPSENFNVLRFVLETGS</sequence>
<comment type="caution">
    <text evidence="2">The sequence shown here is derived from an EMBL/GenBank/DDBJ whole genome shotgun (WGS) entry which is preliminary data.</text>
</comment>
<keyword evidence="3" id="KW-1185">Reference proteome</keyword>
<dbReference type="EMBL" id="BMKP01000013">
    <property type="protein sequence ID" value="GGF28277.1"/>
    <property type="molecule type" value="Genomic_DNA"/>
</dbReference>
<evidence type="ECO:0000313" key="3">
    <source>
        <dbReference type="Proteomes" id="UP000655016"/>
    </source>
</evidence>
<feature type="region of interest" description="Disordered" evidence="1">
    <location>
        <begin position="1"/>
        <end position="109"/>
    </location>
</feature>
<evidence type="ECO:0000313" key="2">
    <source>
        <dbReference type="EMBL" id="GGF28277.1"/>
    </source>
</evidence>
<organism evidence="2 3">
    <name type="scientific">Flavobacterium limi</name>
    <dbReference type="NCBI Taxonomy" id="2045105"/>
    <lineage>
        <taxon>Bacteria</taxon>
        <taxon>Pseudomonadati</taxon>
        <taxon>Bacteroidota</taxon>
        <taxon>Flavobacteriia</taxon>
        <taxon>Flavobacteriales</taxon>
        <taxon>Flavobacteriaceae</taxon>
        <taxon>Flavobacterium</taxon>
    </lineage>
</organism>
<name>A0ABQ1UX17_9FLAO</name>
<dbReference type="RefSeq" id="WP_163396411.1">
    <property type="nucleotide sequence ID" value="NZ_BMKP01000013.1"/>
</dbReference>
<feature type="compositionally biased region" description="Polar residues" evidence="1">
    <location>
        <begin position="47"/>
        <end position="61"/>
    </location>
</feature>
<gene>
    <name evidence="2" type="ORF">GCM10011518_42000</name>
</gene>
<protein>
    <submittedName>
        <fullName evidence="2">Uncharacterized protein</fullName>
    </submittedName>
</protein>